<protein>
    <recommendedName>
        <fullName evidence="3">Phage portal protein</fullName>
    </recommendedName>
</protein>
<dbReference type="RefSeq" id="WP_148884522.1">
    <property type="nucleotide sequence ID" value="NZ_CP042817.1"/>
</dbReference>
<evidence type="ECO:0008006" key="3">
    <source>
        <dbReference type="Google" id="ProtNLM"/>
    </source>
</evidence>
<name>A0AAE6M6W5_TREPH</name>
<evidence type="ECO:0000313" key="1">
    <source>
        <dbReference type="EMBL" id="QEJ97948.1"/>
    </source>
</evidence>
<organism evidence="1 2">
    <name type="scientific">Treponema phagedenis</name>
    <dbReference type="NCBI Taxonomy" id="162"/>
    <lineage>
        <taxon>Bacteria</taxon>
        <taxon>Pseudomonadati</taxon>
        <taxon>Spirochaetota</taxon>
        <taxon>Spirochaetia</taxon>
        <taxon>Spirochaetales</taxon>
        <taxon>Treponemataceae</taxon>
        <taxon>Treponema</taxon>
    </lineage>
</organism>
<evidence type="ECO:0000313" key="2">
    <source>
        <dbReference type="Proteomes" id="UP000323594"/>
    </source>
</evidence>
<dbReference type="AlphaFoldDB" id="A0AAE6M6W5"/>
<dbReference type="Proteomes" id="UP000323594">
    <property type="component" value="Chromosome"/>
</dbReference>
<proteinExistence type="predicted"/>
<reference evidence="1 2" key="1">
    <citation type="submission" date="2019-08" db="EMBL/GenBank/DDBJ databases">
        <authorList>
            <person name="Kuhnert P."/>
        </authorList>
    </citation>
    <scope>NUCLEOTIDE SEQUENCE [LARGE SCALE GENOMIC DNA]</scope>
    <source>
        <strain evidence="1 2">B36.5</strain>
    </source>
</reference>
<gene>
    <name evidence="1" type="ORF">FUT82_08030</name>
</gene>
<accession>A0AAE6M6W5</accession>
<dbReference type="EMBL" id="CP042817">
    <property type="protein sequence ID" value="QEJ97948.1"/>
    <property type="molecule type" value="Genomic_DNA"/>
</dbReference>
<sequence length="497" mass="56380">MKLLDFFKRPFFGIFVDSSVKGKGVFDNVKTDYVLSRALYTSAPVGDDYLQYALGNYCTKTYIDTFSSFVGLPDITSASDDFTASIQAFLLKEKPTLIRIYRQTMIDGTHYVWARIENDIKGMPKLKLKQIPFENVVEKDCIKTIDGVYKKFVIETVEKWIKGDDEKTATVRIELEPGKETITIDGDLPPQYSKKQDVILTSFNFVPVFCLYNNKLTFMKDGIPEIAPVVPFIRRYDATLRIIGKHIDNILDPKMKIKVENADNFLKRSFGLSAAEYDKAVSGELTVDITQFKAAMLANKDDDLEFITQQDNTQSAIELLKLLHWIIVELTMPEYLYGTAMNSTNASVKEQSPVWTKKVEDRQSDYNEFYYWLADIFYLAQTAINGRDIYAQDGGAGKVLVRWAELTAKDDAAVMNALSTFVGAMDKAMTLGLISPQTAFNTMKTFISIPNDYEDEKKAAAEWIKLKLRIESIQDRIRSGDVDAEDAINELFSREAA</sequence>